<proteinExistence type="predicted"/>
<organism evidence="1 2">
    <name type="scientific">Streptomyces achmelvichensis</name>
    <dbReference type="NCBI Taxonomy" id="3134111"/>
    <lineage>
        <taxon>Bacteria</taxon>
        <taxon>Bacillati</taxon>
        <taxon>Actinomycetota</taxon>
        <taxon>Actinomycetes</taxon>
        <taxon>Kitasatosporales</taxon>
        <taxon>Streptomycetaceae</taxon>
        <taxon>Streptomyces</taxon>
    </lineage>
</organism>
<comment type="caution">
    <text evidence="1">The sequence shown here is derived from an EMBL/GenBank/DDBJ whole genome shotgun (WGS) entry which is preliminary data.</text>
</comment>
<evidence type="ECO:0000313" key="2">
    <source>
        <dbReference type="Proteomes" id="UP001377168"/>
    </source>
</evidence>
<gene>
    <name evidence="1" type="ORF">WKI67_01895</name>
</gene>
<dbReference type="Proteomes" id="UP001377168">
    <property type="component" value="Unassembled WGS sequence"/>
</dbReference>
<reference evidence="1" key="1">
    <citation type="submission" date="2024-03" db="EMBL/GenBank/DDBJ databases">
        <title>Novel Streptomyces species of biotechnological and ecological value are a feature of Machair soil.</title>
        <authorList>
            <person name="Prole J.R."/>
            <person name="Goodfellow M."/>
            <person name="Allenby N."/>
            <person name="Ward A.C."/>
        </authorList>
    </citation>
    <scope>NUCLEOTIDE SEQUENCE</scope>
    <source>
        <strain evidence="1">MS2.AVA.5</strain>
    </source>
</reference>
<protein>
    <submittedName>
        <fullName evidence="1">Uncharacterized protein</fullName>
    </submittedName>
</protein>
<keyword evidence="2" id="KW-1185">Reference proteome</keyword>
<sequence length="158" mass="16688">MSVALPSKPRCPRLRALASTVATLGAVVLPLAATTPAHASTENVYVRYTQHDAFENLIYEVVFTGKVSSNGPTSYTLTGTLDAWCNDGPIFTEYAGVAYSPASASHTWKTYKCSDLAQEINVTGSRKAGEAIDIKVGGTSGTANTWNTTSNSTYNIGS</sequence>
<accession>A0ACC6PLL9</accession>
<dbReference type="EMBL" id="JBBKAJ010000011">
    <property type="protein sequence ID" value="MEJ8632220.1"/>
    <property type="molecule type" value="Genomic_DNA"/>
</dbReference>
<evidence type="ECO:0000313" key="1">
    <source>
        <dbReference type="EMBL" id="MEJ8632220.1"/>
    </source>
</evidence>
<name>A0ACC6PLL9_9ACTN</name>